<reference evidence="3 4" key="1">
    <citation type="journal article" date="2015" name="Stand. Genomic Sci.">
        <title>Genomic Encyclopedia of Bacterial and Archaeal Type Strains, Phase III: the genomes of soil and plant-associated and newly described type strains.</title>
        <authorList>
            <person name="Whitman W.B."/>
            <person name="Woyke T."/>
            <person name="Klenk H.P."/>
            <person name="Zhou Y."/>
            <person name="Lilburn T.G."/>
            <person name="Beck B.J."/>
            <person name="De Vos P."/>
            <person name="Vandamme P."/>
            <person name="Eisen J.A."/>
            <person name="Garrity G."/>
            <person name="Hugenholtz P."/>
            <person name="Kyrpides N.C."/>
        </authorList>
    </citation>
    <scope>NUCLEOTIDE SEQUENCE [LARGE SCALE GENOMIC DNA]</scope>
    <source>
        <strain evidence="3 4">CECT 7306</strain>
    </source>
</reference>
<evidence type="ECO:0000313" key="3">
    <source>
        <dbReference type="EMBL" id="ROP27134.1"/>
    </source>
</evidence>
<dbReference type="OrthoDB" id="4408226at2"/>
<dbReference type="InParanoid" id="A0A3N1GA90"/>
<dbReference type="InterPro" id="IPR025877">
    <property type="entry name" value="MobA-like_NTP_Trfase"/>
</dbReference>
<keyword evidence="4" id="KW-1185">Reference proteome</keyword>
<keyword evidence="1 3" id="KW-0808">Transferase</keyword>
<sequence>MDGEGAGPGVVVLAGGGSRRFGADKLAADLGGREVLRRTVDGVLAAVPGAVVVVVGPPGRADALPAGVAVVQEEPAGSGPAAGVLAGARHLAGTPGVGAVAVVPGDAPWAGAAVPRLLAALAGADAAVAEGPDGRRQHLLLAVAAPLLAALDPAALVDGPARALLAGARRVVTVPVDARTALDVDDPAALERARALLDDAPG</sequence>
<dbReference type="InterPro" id="IPR029044">
    <property type="entry name" value="Nucleotide-diphossugar_trans"/>
</dbReference>
<name>A0A3N1GA90_9ACTN</name>
<gene>
    <name evidence="3" type="ORF">EDC03_2657</name>
</gene>
<evidence type="ECO:0000313" key="4">
    <source>
        <dbReference type="Proteomes" id="UP000276232"/>
    </source>
</evidence>
<protein>
    <submittedName>
        <fullName evidence="3">Molybdenum cofactor guanylyltransferase</fullName>
    </submittedName>
</protein>
<dbReference type="PANTHER" id="PTHR19136">
    <property type="entry name" value="MOLYBDENUM COFACTOR GUANYLYLTRANSFERASE"/>
    <property type="match status" value="1"/>
</dbReference>
<proteinExistence type="predicted"/>
<dbReference type="SUPFAM" id="SSF53448">
    <property type="entry name" value="Nucleotide-diphospho-sugar transferases"/>
    <property type="match status" value="1"/>
</dbReference>
<dbReference type="GO" id="GO:0016779">
    <property type="term" value="F:nucleotidyltransferase activity"/>
    <property type="evidence" value="ECO:0007669"/>
    <property type="project" value="UniProtKB-KW"/>
</dbReference>
<evidence type="ECO:0000256" key="1">
    <source>
        <dbReference type="ARBA" id="ARBA00022679"/>
    </source>
</evidence>
<dbReference type="Gene3D" id="3.90.550.10">
    <property type="entry name" value="Spore Coat Polysaccharide Biosynthesis Protein SpsA, Chain A"/>
    <property type="match status" value="1"/>
</dbReference>
<accession>A0A3N1GA90</accession>
<dbReference type="EMBL" id="RJKN01000007">
    <property type="protein sequence ID" value="ROP27134.1"/>
    <property type="molecule type" value="Genomic_DNA"/>
</dbReference>
<keyword evidence="3" id="KW-0548">Nucleotidyltransferase</keyword>
<dbReference type="PANTHER" id="PTHR19136:SF81">
    <property type="entry name" value="MOLYBDENUM COFACTOR GUANYLYLTRANSFERASE"/>
    <property type="match status" value="1"/>
</dbReference>
<evidence type="ECO:0000259" key="2">
    <source>
        <dbReference type="Pfam" id="PF12804"/>
    </source>
</evidence>
<feature type="domain" description="MobA-like NTP transferase" evidence="2">
    <location>
        <begin position="10"/>
        <end position="166"/>
    </location>
</feature>
<dbReference type="Proteomes" id="UP000276232">
    <property type="component" value="Unassembled WGS sequence"/>
</dbReference>
<organism evidence="3 4">
    <name type="scientific">Pseudokineococcus lusitanus</name>
    <dbReference type="NCBI Taxonomy" id="763993"/>
    <lineage>
        <taxon>Bacteria</taxon>
        <taxon>Bacillati</taxon>
        <taxon>Actinomycetota</taxon>
        <taxon>Actinomycetes</taxon>
        <taxon>Kineosporiales</taxon>
        <taxon>Kineosporiaceae</taxon>
        <taxon>Pseudokineococcus</taxon>
    </lineage>
</organism>
<dbReference type="AlphaFoldDB" id="A0A3N1GA90"/>
<dbReference type="RefSeq" id="WP_123380738.1">
    <property type="nucleotide sequence ID" value="NZ_RJKN01000007.1"/>
</dbReference>
<dbReference type="Pfam" id="PF12804">
    <property type="entry name" value="NTP_transf_3"/>
    <property type="match status" value="1"/>
</dbReference>
<comment type="caution">
    <text evidence="3">The sequence shown here is derived from an EMBL/GenBank/DDBJ whole genome shotgun (WGS) entry which is preliminary data.</text>
</comment>